<organism evidence="2 3">
    <name type="scientific">Muribacter muris</name>
    <dbReference type="NCBI Taxonomy" id="67855"/>
    <lineage>
        <taxon>Bacteria</taxon>
        <taxon>Pseudomonadati</taxon>
        <taxon>Pseudomonadota</taxon>
        <taxon>Gammaproteobacteria</taxon>
        <taxon>Pasteurellales</taxon>
        <taxon>Pasteurellaceae</taxon>
        <taxon>Muribacter</taxon>
    </lineage>
</organism>
<dbReference type="PATRIC" id="fig|67855.3.peg.1827"/>
<dbReference type="Gene3D" id="3.20.20.370">
    <property type="entry name" value="Glycoside hydrolase/deacetylase"/>
    <property type="match status" value="1"/>
</dbReference>
<dbReference type="PANTHER" id="PTHR30105:SF2">
    <property type="entry name" value="DIVERGENT POLYSACCHARIDE DEACETYLASE SUPERFAMILY"/>
    <property type="match status" value="1"/>
</dbReference>
<sequence length="278" mass="30959">MNKRWLFPLFLQILCLFAPLVQSAKLAIVIDDIGYRTKEDSEIYALPNQVSVAIIPVAPYATARAKQAFEQKRDILIHLPMQPQNSHQPIESGSLKVGMDEQAVAQLIQSASRQVPHAIGLNNHMGSKATTDQQTMTYLMKALVSRQLFFLDSKTAGNSVAYQTAKKVGVKALERHLFLDDSNELADVQRQFNAAIHYARKHGTAIIIGHPRKHSVAVLKQGIANLPDDIELVSLSQLWRDEPLAPPKPFIMLFDIEPALTSVEPYQSVPLLRGVPKE</sequence>
<evidence type="ECO:0000313" key="3">
    <source>
        <dbReference type="Proteomes" id="UP000036270"/>
    </source>
</evidence>
<dbReference type="CDD" id="cd10936">
    <property type="entry name" value="CE4_DAC2"/>
    <property type="match status" value="1"/>
</dbReference>
<feature type="signal peptide" evidence="1">
    <location>
        <begin position="1"/>
        <end position="23"/>
    </location>
</feature>
<feature type="chain" id="PRO_5005262694" description="Divergent polysaccharide deacetylase family protein" evidence="1">
    <location>
        <begin position="24"/>
        <end position="278"/>
    </location>
</feature>
<dbReference type="InterPro" id="IPR011330">
    <property type="entry name" value="Glyco_hydro/deAcase_b/a-brl"/>
</dbReference>
<dbReference type="Pfam" id="PF04748">
    <property type="entry name" value="Polysacc_deac_2"/>
    <property type="match status" value="1"/>
</dbReference>
<comment type="caution">
    <text evidence="2">The sequence shown here is derived from an EMBL/GenBank/DDBJ whole genome shotgun (WGS) entry which is preliminary data.</text>
</comment>
<evidence type="ECO:0000313" key="2">
    <source>
        <dbReference type="EMBL" id="KMK50979.1"/>
    </source>
</evidence>
<dbReference type="EMBL" id="JWIZ01000056">
    <property type="protein sequence ID" value="KMK50979.1"/>
    <property type="molecule type" value="Genomic_DNA"/>
</dbReference>
<evidence type="ECO:0000256" key="1">
    <source>
        <dbReference type="SAM" id="SignalP"/>
    </source>
</evidence>
<dbReference type="AlphaFoldDB" id="A0A0J5P674"/>
<keyword evidence="3" id="KW-1185">Reference proteome</keyword>
<evidence type="ECO:0008006" key="4">
    <source>
        <dbReference type="Google" id="ProtNLM"/>
    </source>
</evidence>
<dbReference type="InterPro" id="IPR006837">
    <property type="entry name" value="Divergent_DAC"/>
</dbReference>
<dbReference type="GO" id="GO:0005975">
    <property type="term" value="P:carbohydrate metabolic process"/>
    <property type="evidence" value="ECO:0007669"/>
    <property type="project" value="InterPro"/>
</dbReference>
<dbReference type="RefSeq" id="WP_047977411.1">
    <property type="nucleotide sequence ID" value="NZ_JWIZ01000056.1"/>
</dbReference>
<protein>
    <recommendedName>
        <fullName evidence="4">Divergent polysaccharide deacetylase family protein</fullName>
    </recommendedName>
</protein>
<keyword evidence="1" id="KW-0732">Signal</keyword>
<reference evidence="2 3" key="1">
    <citation type="submission" date="2014-12" db="EMBL/GenBank/DDBJ databases">
        <title>Reclassification of Actinobacillus muris as Muribacter muris.</title>
        <authorList>
            <person name="Christensen H."/>
            <person name="Nicklas W."/>
            <person name="Bisgaard M."/>
        </authorList>
    </citation>
    <scope>NUCLEOTIDE SEQUENCE [LARGE SCALE GENOMIC DNA]</scope>
    <source>
        <strain evidence="2 3">Ackerman80-443D</strain>
    </source>
</reference>
<proteinExistence type="predicted"/>
<gene>
    <name evidence="2" type="ORF">RO21_08755</name>
</gene>
<dbReference type="PANTHER" id="PTHR30105">
    <property type="entry name" value="UNCHARACTERIZED YIBQ-RELATED"/>
    <property type="match status" value="1"/>
</dbReference>
<accession>A0A0J5P674</accession>
<dbReference type="Proteomes" id="UP000036270">
    <property type="component" value="Unassembled WGS sequence"/>
</dbReference>
<dbReference type="SUPFAM" id="SSF88713">
    <property type="entry name" value="Glycoside hydrolase/deacetylase"/>
    <property type="match status" value="1"/>
</dbReference>
<name>A0A0J5P674_9PAST</name>